<dbReference type="OrthoDB" id="6020543at2759"/>
<evidence type="ECO:0000313" key="2">
    <source>
        <dbReference type="EMBL" id="CAH0549579.1"/>
    </source>
</evidence>
<protein>
    <recommendedName>
        <fullName evidence="4">Chitin-binding type-2 domain-containing protein</fullName>
    </recommendedName>
</protein>
<accession>A0A9P0FBP9</accession>
<gene>
    <name evidence="2" type="ORF">MELIAE_LOCUS2683</name>
</gene>
<evidence type="ECO:0000256" key="1">
    <source>
        <dbReference type="SAM" id="SignalP"/>
    </source>
</evidence>
<feature type="signal peptide" evidence="1">
    <location>
        <begin position="1"/>
        <end position="20"/>
    </location>
</feature>
<dbReference type="AlphaFoldDB" id="A0A9P0FBP9"/>
<dbReference type="EMBL" id="OV121142">
    <property type="protein sequence ID" value="CAH0549579.1"/>
    <property type="molecule type" value="Genomic_DNA"/>
</dbReference>
<evidence type="ECO:0008006" key="4">
    <source>
        <dbReference type="Google" id="ProtNLM"/>
    </source>
</evidence>
<proteinExistence type="predicted"/>
<sequence>MKFICSFFLFLLVLVQLTYSREINCNNREFVCYDQNRFYQCVQNGAKRVITGDLQNCPKGFNCNNDADMECDNEIIFIEEKENEKVPIREKRESIMLDVIEKQVESDNENQIQDSLYNEF</sequence>
<reference evidence="2" key="1">
    <citation type="submission" date="2021-12" db="EMBL/GenBank/DDBJ databases">
        <authorList>
            <person name="King R."/>
        </authorList>
    </citation>
    <scope>NUCLEOTIDE SEQUENCE</scope>
</reference>
<name>A0A9P0FBP9_BRAAE</name>
<keyword evidence="1" id="KW-0732">Signal</keyword>
<evidence type="ECO:0000313" key="3">
    <source>
        <dbReference type="Proteomes" id="UP001154078"/>
    </source>
</evidence>
<dbReference type="Proteomes" id="UP001154078">
    <property type="component" value="Chromosome 11"/>
</dbReference>
<organism evidence="2 3">
    <name type="scientific">Brassicogethes aeneus</name>
    <name type="common">Rape pollen beetle</name>
    <name type="synonym">Meligethes aeneus</name>
    <dbReference type="NCBI Taxonomy" id="1431903"/>
    <lineage>
        <taxon>Eukaryota</taxon>
        <taxon>Metazoa</taxon>
        <taxon>Ecdysozoa</taxon>
        <taxon>Arthropoda</taxon>
        <taxon>Hexapoda</taxon>
        <taxon>Insecta</taxon>
        <taxon>Pterygota</taxon>
        <taxon>Neoptera</taxon>
        <taxon>Endopterygota</taxon>
        <taxon>Coleoptera</taxon>
        <taxon>Polyphaga</taxon>
        <taxon>Cucujiformia</taxon>
        <taxon>Nitidulidae</taxon>
        <taxon>Meligethinae</taxon>
        <taxon>Brassicogethes</taxon>
    </lineage>
</organism>
<keyword evidence="3" id="KW-1185">Reference proteome</keyword>
<feature type="chain" id="PRO_5040429307" description="Chitin-binding type-2 domain-containing protein" evidence="1">
    <location>
        <begin position="21"/>
        <end position="120"/>
    </location>
</feature>